<dbReference type="EMBL" id="MEVA01000006">
    <property type="protein sequence ID" value="OGC47549.1"/>
    <property type="molecule type" value="Genomic_DNA"/>
</dbReference>
<evidence type="ECO:0000256" key="7">
    <source>
        <dbReference type="HAMAP-Rule" id="MF_00009"/>
    </source>
</evidence>
<evidence type="ECO:0000256" key="3">
    <source>
        <dbReference type="ARBA" id="ARBA00022723"/>
    </source>
</evidence>
<dbReference type="InterPro" id="IPR002036">
    <property type="entry name" value="YbeY"/>
</dbReference>
<keyword evidence="3 7" id="KW-0479">Metal-binding</keyword>
<protein>
    <recommendedName>
        <fullName evidence="7">Endoribonuclease YbeY</fullName>
        <ecNumber evidence="7">3.1.-.-</ecNumber>
    </recommendedName>
</protein>
<reference evidence="8 9" key="1">
    <citation type="journal article" date="2016" name="Nat. Commun.">
        <title>Thousands of microbial genomes shed light on interconnected biogeochemical processes in an aquifer system.</title>
        <authorList>
            <person name="Anantharaman K."/>
            <person name="Brown C.T."/>
            <person name="Hug L.A."/>
            <person name="Sharon I."/>
            <person name="Castelle C.J."/>
            <person name="Probst A.J."/>
            <person name="Thomas B.C."/>
            <person name="Singh A."/>
            <person name="Wilkins M.J."/>
            <person name="Karaoz U."/>
            <person name="Brodie E.L."/>
            <person name="Williams K.H."/>
            <person name="Hubbard S.S."/>
            <person name="Banfield J.F."/>
        </authorList>
    </citation>
    <scope>NUCLEOTIDE SEQUENCE [LARGE SCALE GENOMIC DNA]</scope>
</reference>
<comment type="cofactor">
    <cofactor evidence="7">
        <name>Zn(2+)</name>
        <dbReference type="ChEBI" id="CHEBI:29105"/>
    </cofactor>
    <text evidence="7">Binds 1 zinc ion.</text>
</comment>
<dbReference type="SUPFAM" id="SSF55486">
    <property type="entry name" value="Metalloproteases ('zincins'), catalytic domain"/>
    <property type="match status" value="1"/>
</dbReference>
<dbReference type="InterPro" id="IPR023091">
    <property type="entry name" value="MetalPrtase_cat_dom_sf_prd"/>
</dbReference>
<dbReference type="Proteomes" id="UP000176608">
    <property type="component" value="Unassembled WGS sequence"/>
</dbReference>
<dbReference type="AlphaFoldDB" id="A0A1F4URL3"/>
<dbReference type="GO" id="GO:0004222">
    <property type="term" value="F:metalloendopeptidase activity"/>
    <property type="evidence" value="ECO:0007669"/>
    <property type="project" value="InterPro"/>
</dbReference>
<feature type="binding site" evidence="7">
    <location>
        <position position="91"/>
    </location>
    <ligand>
        <name>Zn(2+)</name>
        <dbReference type="ChEBI" id="CHEBI:29105"/>
        <note>catalytic</note>
    </ligand>
</feature>
<dbReference type="HAMAP" id="MF_00009">
    <property type="entry name" value="Endoribonucl_YbeY"/>
    <property type="match status" value="1"/>
</dbReference>
<name>A0A1F4URL3_UNCKA</name>
<dbReference type="Pfam" id="PF02130">
    <property type="entry name" value="YbeY"/>
    <property type="match status" value="1"/>
</dbReference>
<comment type="function">
    <text evidence="7">Single strand-specific metallo-endoribonuclease involved in late-stage 70S ribosome quality control and in maturation of the 3' terminus of the 16S rRNA.</text>
</comment>
<dbReference type="EC" id="3.1.-.-" evidence="7"/>
<accession>A0A1F4URL3</accession>
<dbReference type="PROSITE" id="PS01306">
    <property type="entry name" value="UPF0054"/>
    <property type="match status" value="1"/>
</dbReference>
<keyword evidence="2 7" id="KW-0540">Nuclease</keyword>
<dbReference type="GO" id="GO:0005737">
    <property type="term" value="C:cytoplasm"/>
    <property type="evidence" value="ECO:0007669"/>
    <property type="project" value="UniProtKB-SubCell"/>
</dbReference>
<evidence type="ECO:0000256" key="6">
    <source>
        <dbReference type="ARBA" id="ARBA00022833"/>
    </source>
</evidence>
<dbReference type="Gene3D" id="3.40.390.30">
    <property type="entry name" value="Metalloproteases ('zincins'), catalytic domain"/>
    <property type="match status" value="1"/>
</dbReference>
<feature type="binding site" evidence="7">
    <location>
        <position position="85"/>
    </location>
    <ligand>
        <name>Zn(2+)</name>
        <dbReference type="ChEBI" id="CHEBI:29105"/>
        <note>catalytic</note>
    </ligand>
</feature>
<feature type="binding site" evidence="7">
    <location>
        <position position="81"/>
    </location>
    <ligand>
        <name>Zn(2+)</name>
        <dbReference type="ChEBI" id="CHEBI:29105"/>
        <note>catalytic</note>
    </ligand>
</feature>
<dbReference type="PANTHER" id="PTHR46986">
    <property type="entry name" value="ENDORIBONUCLEASE YBEY, CHLOROPLASTIC"/>
    <property type="match status" value="1"/>
</dbReference>
<comment type="caution">
    <text evidence="8">The sequence shown here is derived from an EMBL/GenBank/DDBJ whole genome shotgun (WGS) entry which is preliminary data.</text>
</comment>
<comment type="subcellular location">
    <subcellularLocation>
        <location evidence="7">Cytoplasm</location>
    </subcellularLocation>
</comment>
<keyword evidence="7" id="KW-0690">Ribosome biogenesis</keyword>
<dbReference type="GO" id="GO:0006364">
    <property type="term" value="P:rRNA processing"/>
    <property type="evidence" value="ECO:0007669"/>
    <property type="project" value="UniProtKB-UniRule"/>
</dbReference>
<organism evidence="8 9">
    <name type="scientific">candidate division WWE3 bacterium RIFCSPHIGHO2_01_FULL_42_13</name>
    <dbReference type="NCBI Taxonomy" id="1802617"/>
    <lineage>
        <taxon>Bacteria</taxon>
        <taxon>Katanobacteria</taxon>
    </lineage>
</organism>
<proteinExistence type="inferred from homology"/>
<evidence type="ECO:0000256" key="2">
    <source>
        <dbReference type="ARBA" id="ARBA00022722"/>
    </source>
</evidence>
<dbReference type="PANTHER" id="PTHR46986:SF1">
    <property type="entry name" value="ENDORIBONUCLEASE YBEY, CHLOROPLASTIC"/>
    <property type="match status" value="1"/>
</dbReference>
<keyword evidence="7" id="KW-0963">Cytoplasm</keyword>
<comment type="similarity">
    <text evidence="1 7">Belongs to the endoribonuclease YbeY family.</text>
</comment>
<dbReference type="GO" id="GO:0004521">
    <property type="term" value="F:RNA endonuclease activity"/>
    <property type="evidence" value="ECO:0007669"/>
    <property type="project" value="UniProtKB-UniRule"/>
</dbReference>
<keyword evidence="6 7" id="KW-0862">Zinc</keyword>
<dbReference type="STRING" id="1802617.A2886_02045"/>
<dbReference type="NCBIfam" id="TIGR00043">
    <property type="entry name" value="rRNA maturation RNase YbeY"/>
    <property type="match status" value="1"/>
</dbReference>
<gene>
    <name evidence="7" type="primary">ybeY</name>
    <name evidence="8" type="ORF">A2886_02045</name>
</gene>
<evidence type="ECO:0000256" key="1">
    <source>
        <dbReference type="ARBA" id="ARBA00010875"/>
    </source>
</evidence>
<keyword evidence="5 7" id="KW-0378">Hydrolase</keyword>
<dbReference type="InterPro" id="IPR020549">
    <property type="entry name" value="YbeY_CS"/>
</dbReference>
<keyword evidence="7" id="KW-0698">rRNA processing</keyword>
<evidence type="ECO:0000256" key="5">
    <source>
        <dbReference type="ARBA" id="ARBA00022801"/>
    </source>
</evidence>
<evidence type="ECO:0000256" key="4">
    <source>
        <dbReference type="ARBA" id="ARBA00022759"/>
    </source>
</evidence>
<keyword evidence="4 7" id="KW-0255">Endonuclease</keyword>
<dbReference type="GO" id="GO:0008270">
    <property type="term" value="F:zinc ion binding"/>
    <property type="evidence" value="ECO:0007669"/>
    <property type="project" value="UniProtKB-UniRule"/>
</dbReference>
<sequence>MKLASNTHVSISIVGDDEMRKLNKEHLGRDYATDVLSFNVEEQTEQGFYLGDIVVNKDQAERQAMEFDNSLEEEIAELVAHGMLHLMGMHHEGDEH</sequence>
<evidence type="ECO:0000313" key="9">
    <source>
        <dbReference type="Proteomes" id="UP000176608"/>
    </source>
</evidence>
<evidence type="ECO:0000313" key="8">
    <source>
        <dbReference type="EMBL" id="OGC47549.1"/>
    </source>
</evidence>